<gene>
    <name evidence="1" type="ORF">PANT1444_LOCUS16968</name>
</gene>
<dbReference type="AlphaFoldDB" id="A0A7S0HUX2"/>
<reference evidence="1" key="1">
    <citation type="submission" date="2021-01" db="EMBL/GenBank/DDBJ databases">
        <authorList>
            <person name="Corre E."/>
            <person name="Pelletier E."/>
            <person name="Niang G."/>
            <person name="Scheremetjew M."/>
            <person name="Finn R."/>
            <person name="Kale V."/>
            <person name="Holt S."/>
            <person name="Cochrane G."/>
            <person name="Meng A."/>
            <person name="Brown T."/>
            <person name="Cohen L."/>
        </authorList>
    </citation>
    <scope>NUCLEOTIDE SEQUENCE</scope>
    <source>
        <strain evidence="1">CCMP1374</strain>
    </source>
</reference>
<evidence type="ECO:0000313" key="1">
    <source>
        <dbReference type="EMBL" id="CAD8503062.1"/>
    </source>
</evidence>
<dbReference type="EMBL" id="HBEP01029936">
    <property type="protein sequence ID" value="CAD8503062.1"/>
    <property type="molecule type" value="Transcribed_RNA"/>
</dbReference>
<proteinExistence type="predicted"/>
<name>A0A7S0HUX2_9EUKA</name>
<accession>A0A7S0HUX2</accession>
<protein>
    <submittedName>
        <fullName evidence="1">Uncharacterized protein</fullName>
    </submittedName>
</protein>
<sequence>MNAALHLATVDDAEDFLLSSMCSHSLESVLTLDDAPKLAHSIAIDLDDALAGAVLPISQEGSAGITVVISEAEDLGAREACLSALRVPEAMWQLATLSPRDYSALLHVGFCSRDEGADAEEGGRCITLINGQKVPGLQASRVEQAVLDATAVLADELTDHFEFSLTTGQDAPGLVVYGGRAVDGCLVGVLGMRVS</sequence>
<organism evidence="1">
    <name type="scientific">Phaeocystis antarctica</name>
    <dbReference type="NCBI Taxonomy" id="33657"/>
    <lineage>
        <taxon>Eukaryota</taxon>
        <taxon>Haptista</taxon>
        <taxon>Haptophyta</taxon>
        <taxon>Prymnesiophyceae</taxon>
        <taxon>Phaeocystales</taxon>
        <taxon>Phaeocystaceae</taxon>
        <taxon>Phaeocystis</taxon>
    </lineage>
</organism>